<dbReference type="Proteomes" id="UP000277204">
    <property type="component" value="Unassembled WGS sequence"/>
</dbReference>
<evidence type="ECO:0000313" key="4">
    <source>
        <dbReference type="EMBL" id="VDP27878.1"/>
    </source>
</evidence>
<dbReference type="PANTHER" id="PTHR10901">
    <property type="entry name" value="TROPOMODULIN"/>
    <property type="match status" value="1"/>
</dbReference>
<dbReference type="AlphaFoldDB" id="A0A183MQW5"/>
<dbReference type="PANTHER" id="PTHR10901:SF6">
    <property type="entry name" value="TROPOMODULIN, ISOFORM N"/>
    <property type="match status" value="1"/>
</dbReference>
<protein>
    <submittedName>
        <fullName evidence="4">Uncharacterized protein</fullName>
    </submittedName>
</protein>
<evidence type="ECO:0000256" key="2">
    <source>
        <dbReference type="ARBA" id="ARBA00022490"/>
    </source>
</evidence>
<dbReference type="InterPro" id="IPR032675">
    <property type="entry name" value="LRR_dom_sf"/>
</dbReference>
<dbReference type="GO" id="GO:0051694">
    <property type="term" value="P:pointed-end actin filament capping"/>
    <property type="evidence" value="ECO:0007669"/>
    <property type="project" value="InterPro"/>
</dbReference>
<dbReference type="GO" id="GO:0030239">
    <property type="term" value="P:myofibril assembly"/>
    <property type="evidence" value="ECO:0007669"/>
    <property type="project" value="TreeGrafter"/>
</dbReference>
<comment type="subcellular location">
    <subcellularLocation>
        <location evidence="1">Cytoplasm</location>
        <location evidence="1">Cytoskeleton</location>
    </subcellularLocation>
</comment>
<evidence type="ECO:0000313" key="5">
    <source>
        <dbReference type="Proteomes" id="UP000277204"/>
    </source>
</evidence>
<gene>
    <name evidence="4" type="ORF">SMRZ_LOCUS18440</name>
</gene>
<dbReference type="EMBL" id="UZAI01017652">
    <property type="protein sequence ID" value="VDP27878.1"/>
    <property type="molecule type" value="Genomic_DNA"/>
</dbReference>
<sequence>MASTSSSLEASSSKDDAEFLYIDGQSWFQFIFNISPLHKTMSNKLLFGKALTSYDDEDIDELLSKLTPEELEQLNDDFDPDNSLLPPSQRCRDQTTKTPTGPYDREKLLRYLIEKAKAERDWEEAVPYEKKKRGKVYTPKQTISPSTQNELIEMGFDVELDDDVNKALENATEDELVDLAAVLGFTGMLNQVQFHASLEGRKLEMGGFSGVAKAERPKVVPDEPPNMTDVEDSIKKLENNSKELTKLNLNNIKTISAEAVQRLCVALTKNNQLIELHMAATRLTNSMVEPFFDMLQKNTVLKVLNLESNFLTGVILVRLLESISHEKSGITDLHLANQRQSVLGVKIEQNLTELILANPRLVRLGLDLETSDARVRTREHVKFNLDRVSRQLRRNKN</sequence>
<reference evidence="4 5" key="1">
    <citation type="submission" date="2018-11" db="EMBL/GenBank/DDBJ databases">
        <authorList>
            <consortium name="Pathogen Informatics"/>
        </authorList>
    </citation>
    <scope>NUCLEOTIDE SEQUENCE [LARGE SCALE GENOMIC DNA]</scope>
    <source>
        <strain evidence="4 5">Zambia</strain>
    </source>
</reference>
<dbReference type="STRING" id="48269.A0A183MQW5"/>
<dbReference type="GO" id="GO:0005856">
    <property type="term" value="C:cytoskeleton"/>
    <property type="evidence" value="ECO:0007669"/>
    <property type="project" value="UniProtKB-SubCell"/>
</dbReference>
<keyword evidence="3" id="KW-0206">Cytoskeleton</keyword>
<dbReference type="InterPro" id="IPR004934">
    <property type="entry name" value="TMOD"/>
</dbReference>
<evidence type="ECO:0000256" key="3">
    <source>
        <dbReference type="ARBA" id="ARBA00023212"/>
    </source>
</evidence>
<organism evidence="4 5">
    <name type="scientific">Schistosoma margrebowiei</name>
    <dbReference type="NCBI Taxonomy" id="48269"/>
    <lineage>
        <taxon>Eukaryota</taxon>
        <taxon>Metazoa</taxon>
        <taxon>Spiralia</taxon>
        <taxon>Lophotrochozoa</taxon>
        <taxon>Platyhelminthes</taxon>
        <taxon>Trematoda</taxon>
        <taxon>Digenea</taxon>
        <taxon>Strigeidida</taxon>
        <taxon>Schistosomatoidea</taxon>
        <taxon>Schistosomatidae</taxon>
        <taxon>Schistosoma</taxon>
    </lineage>
</organism>
<evidence type="ECO:0000256" key="1">
    <source>
        <dbReference type="ARBA" id="ARBA00004245"/>
    </source>
</evidence>
<dbReference type="Gene3D" id="3.80.10.10">
    <property type="entry name" value="Ribonuclease Inhibitor"/>
    <property type="match status" value="1"/>
</dbReference>
<dbReference type="Pfam" id="PF03250">
    <property type="entry name" value="Tropomodulin"/>
    <property type="match status" value="1"/>
</dbReference>
<dbReference type="SUPFAM" id="SSF52047">
    <property type="entry name" value="RNI-like"/>
    <property type="match status" value="1"/>
</dbReference>
<name>A0A183MQW5_9TREM</name>
<accession>A0A183MQW5</accession>
<dbReference type="GO" id="GO:0030016">
    <property type="term" value="C:myofibril"/>
    <property type="evidence" value="ECO:0007669"/>
    <property type="project" value="TreeGrafter"/>
</dbReference>
<proteinExistence type="predicted"/>
<keyword evidence="2" id="KW-0963">Cytoplasm</keyword>
<keyword evidence="5" id="KW-1185">Reference proteome</keyword>
<dbReference type="GO" id="GO:0005523">
    <property type="term" value="F:tropomyosin binding"/>
    <property type="evidence" value="ECO:0007669"/>
    <property type="project" value="InterPro"/>
</dbReference>
<dbReference type="GO" id="GO:0007015">
    <property type="term" value="P:actin filament organization"/>
    <property type="evidence" value="ECO:0007669"/>
    <property type="project" value="TreeGrafter"/>
</dbReference>